<evidence type="ECO:0000256" key="4">
    <source>
        <dbReference type="SAM" id="SignalP"/>
    </source>
</evidence>
<dbReference type="Pfam" id="PF00561">
    <property type="entry name" value="Abhydrolase_1"/>
    <property type="match status" value="1"/>
</dbReference>
<evidence type="ECO:0000259" key="6">
    <source>
        <dbReference type="Pfam" id="PF08386"/>
    </source>
</evidence>
<comment type="similarity">
    <text evidence="1">Belongs to the peptidase S33 family.</text>
</comment>
<dbReference type="InterPro" id="IPR029058">
    <property type="entry name" value="AB_hydrolase_fold"/>
</dbReference>
<reference evidence="7 8" key="1">
    <citation type="submission" date="2024-09" db="EMBL/GenBank/DDBJ databases">
        <authorList>
            <person name="Sun Q."/>
            <person name="Mori K."/>
        </authorList>
    </citation>
    <scope>NUCLEOTIDE SEQUENCE [LARGE SCALE GENOMIC DNA]</scope>
    <source>
        <strain evidence="7 8">JCM 3143</strain>
    </source>
</reference>
<feature type="chain" id="PRO_5045140248" evidence="4">
    <location>
        <begin position="23"/>
        <end position="504"/>
    </location>
</feature>
<evidence type="ECO:0000313" key="8">
    <source>
        <dbReference type="Proteomes" id="UP001589532"/>
    </source>
</evidence>
<dbReference type="InterPro" id="IPR051601">
    <property type="entry name" value="Serine_prot/Carboxylest_S33"/>
</dbReference>
<evidence type="ECO:0000256" key="3">
    <source>
        <dbReference type="ARBA" id="ARBA00022801"/>
    </source>
</evidence>
<dbReference type="Pfam" id="PF08386">
    <property type="entry name" value="Abhydrolase_4"/>
    <property type="match status" value="1"/>
</dbReference>
<feature type="domain" description="AB hydrolase-1" evidence="5">
    <location>
        <begin position="80"/>
        <end position="272"/>
    </location>
</feature>
<evidence type="ECO:0000259" key="5">
    <source>
        <dbReference type="Pfam" id="PF00561"/>
    </source>
</evidence>
<feature type="signal peptide" evidence="4">
    <location>
        <begin position="1"/>
        <end position="22"/>
    </location>
</feature>
<evidence type="ECO:0000313" key="7">
    <source>
        <dbReference type="EMBL" id="MFB9627340.1"/>
    </source>
</evidence>
<keyword evidence="8" id="KW-1185">Reference proteome</keyword>
<feature type="domain" description="Peptidase S33 tripeptidyl aminopeptidase-like C-terminal" evidence="6">
    <location>
        <begin position="378"/>
        <end position="475"/>
    </location>
</feature>
<dbReference type="PANTHER" id="PTHR43248:SF29">
    <property type="entry name" value="TRIPEPTIDYL AMINOPEPTIDASE"/>
    <property type="match status" value="1"/>
</dbReference>
<evidence type="ECO:0000256" key="1">
    <source>
        <dbReference type="ARBA" id="ARBA00010088"/>
    </source>
</evidence>
<evidence type="ECO:0000256" key="2">
    <source>
        <dbReference type="ARBA" id="ARBA00022729"/>
    </source>
</evidence>
<organism evidence="7 8">
    <name type="scientific">Nonomuraea helvata</name>
    <dbReference type="NCBI Taxonomy" id="37484"/>
    <lineage>
        <taxon>Bacteria</taxon>
        <taxon>Bacillati</taxon>
        <taxon>Actinomycetota</taxon>
        <taxon>Actinomycetes</taxon>
        <taxon>Streptosporangiales</taxon>
        <taxon>Streptosporangiaceae</taxon>
        <taxon>Nonomuraea</taxon>
    </lineage>
</organism>
<dbReference type="GO" id="GO:0016787">
    <property type="term" value="F:hydrolase activity"/>
    <property type="evidence" value="ECO:0007669"/>
    <property type="project" value="UniProtKB-KW"/>
</dbReference>
<sequence length="504" mass="54938">MRRHIALLASLFALTVPLAPMAPAGASTTAISWQPCTEDPAVDCGTLTVPLDWGNPGGEKIQLALARRKATNPSARIGSLVVNPGGPGGSGKQIVLRDRLPFSSEITSRFDIVGFDPRGVAGSHPIQCSQELASQAPDPFLKSQADFERLLAFNERYKQDCRARTGPLFDHVDTGSVVRDLDTMRQALGDDKLSFYAISYGTLIGQIYAERFPNRVRALALDSNMDHSLGTRGFLDTQAWTTQDSFNEFVKWCDKTASCALHGKNIRTFWANLLTRADRGELHYPGQPDTPLTKLLLIYEATGAFFGPDWADLAEFLVAVDSGEGEAKSLLTPLPDQEVVNDATQVFCLDYLLPVRNYDEYAAHLASSRRIAPDMRAGPEALATMAACLGQRAPIPNPQHRLRVYSPTVLVANALHDPATGYNWAVSTAQQLGRAGRLFTYEGWGHRIYDHGQCAVNGIDRYLVSLQLPAEGARCPAIPPTQSKVSTYKPLPGPIPGLPGWVRS</sequence>
<gene>
    <name evidence="7" type="ORF">ACFFSA_30005</name>
</gene>
<dbReference type="RefSeq" id="WP_345003068.1">
    <property type="nucleotide sequence ID" value="NZ_BAAAXV010000012.1"/>
</dbReference>
<comment type="caution">
    <text evidence="7">The sequence shown here is derived from an EMBL/GenBank/DDBJ whole genome shotgun (WGS) entry which is preliminary data.</text>
</comment>
<dbReference type="Gene3D" id="3.40.50.1820">
    <property type="entry name" value="alpha/beta hydrolase"/>
    <property type="match status" value="1"/>
</dbReference>
<dbReference type="Proteomes" id="UP001589532">
    <property type="component" value="Unassembled WGS sequence"/>
</dbReference>
<proteinExistence type="inferred from homology"/>
<dbReference type="InterPro" id="IPR000073">
    <property type="entry name" value="AB_hydrolase_1"/>
</dbReference>
<keyword evidence="3 7" id="KW-0378">Hydrolase</keyword>
<dbReference type="SUPFAM" id="SSF53474">
    <property type="entry name" value="alpha/beta-Hydrolases"/>
    <property type="match status" value="1"/>
</dbReference>
<keyword evidence="2 4" id="KW-0732">Signal</keyword>
<protein>
    <submittedName>
        <fullName evidence="7">Alpha/beta fold hydrolase</fullName>
    </submittedName>
</protein>
<dbReference type="EMBL" id="JBHMBW010000030">
    <property type="protein sequence ID" value="MFB9627340.1"/>
    <property type="molecule type" value="Genomic_DNA"/>
</dbReference>
<dbReference type="InterPro" id="IPR013595">
    <property type="entry name" value="Pept_S33_TAP-like_C"/>
</dbReference>
<name>A0ABV5S6M4_9ACTN</name>
<accession>A0ABV5S6M4</accession>
<dbReference type="PANTHER" id="PTHR43248">
    <property type="entry name" value="2-SUCCINYL-6-HYDROXY-2,4-CYCLOHEXADIENE-1-CARBOXYLATE SYNTHASE"/>
    <property type="match status" value="1"/>
</dbReference>